<keyword evidence="2" id="KW-1185">Reference proteome</keyword>
<comment type="caution">
    <text evidence="1">The sequence shown here is derived from an EMBL/GenBank/DDBJ whole genome shotgun (WGS) entry which is preliminary data.</text>
</comment>
<protein>
    <submittedName>
        <fullName evidence="1">Uncharacterized protein</fullName>
    </submittedName>
</protein>
<dbReference type="AlphaFoldDB" id="A0A3M7PPK6"/>
<sequence length="90" mass="10356">SYVSKITRYKERIHKLVNNNLAEARAKQRKIYNSKEKPIKGVRVGDLVMLKNFKQAVQKSKCFNAKFIGPFFVLAIVNEVSLKLSTLDRS</sequence>
<accession>A0A3M7PPK6</accession>
<evidence type="ECO:0000313" key="2">
    <source>
        <dbReference type="Proteomes" id="UP000276133"/>
    </source>
</evidence>
<feature type="non-terminal residue" evidence="1">
    <location>
        <position position="90"/>
    </location>
</feature>
<reference evidence="1 2" key="1">
    <citation type="journal article" date="2018" name="Sci. Rep.">
        <title>Genomic signatures of local adaptation to the degree of environmental predictability in rotifers.</title>
        <authorList>
            <person name="Franch-Gras L."/>
            <person name="Hahn C."/>
            <person name="Garcia-Roger E.M."/>
            <person name="Carmona M.J."/>
            <person name="Serra M."/>
            <person name="Gomez A."/>
        </authorList>
    </citation>
    <scope>NUCLEOTIDE SEQUENCE [LARGE SCALE GENOMIC DNA]</scope>
    <source>
        <strain evidence="1">HYR1</strain>
    </source>
</reference>
<dbReference type="Proteomes" id="UP000276133">
    <property type="component" value="Unassembled WGS sequence"/>
</dbReference>
<evidence type="ECO:0000313" key="1">
    <source>
        <dbReference type="EMBL" id="RNA00993.1"/>
    </source>
</evidence>
<name>A0A3M7PPK6_BRAPC</name>
<organism evidence="1 2">
    <name type="scientific">Brachionus plicatilis</name>
    <name type="common">Marine rotifer</name>
    <name type="synonym">Brachionus muelleri</name>
    <dbReference type="NCBI Taxonomy" id="10195"/>
    <lineage>
        <taxon>Eukaryota</taxon>
        <taxon>Metazoa</taxon>
        <taxon>Spiralia</taxon>
        <taxon>Gnathifera</taxon>
        <taxon>Rotifera</taxon>
        <taxon>Eurotatoria</taxon>
        <taxon>Monogononta</taxon>
        <taxon>Pseudotrocha</taxon>
        <taxon>Ploima</taxon>
        <taxon>Brachionidae</taxon>
        <taxon>Brachionus</taxon>
    </lineage>
</organism>
<gene>
    <name evidence="1" type="ORF">BpHYR1_053636</name>
</gene>
<feature type="non-terminal residue" evidence="1">
    <location>
        <position position="1"/>
    </location>
</feature>
<dbReference type="EMBL" id="REGN01009518">
    <property type="protein sequence ID" value="RNA00993.1"/>
    <property type="molecule type" value="Genomic_DNA"/>
</dbReference>
<proteinExistence type="predicted"/>